<dbReference type="RefSeq" id="WP_191750341.1">
    <property type="nucleotide sequence ID" value="NZ_JACSQZ010000037.1"/>
</dbReference>
<name>A0ABR8Q5B0_9CLOT</name>
<reference evidence="1 2" key="1">
    <citation type="submission" date="2020-08" db="EMBL/GenBank/DDBJ databases">
        <title>A Genomic Blueprint of the Chicken Gut Microbiome.</title>
        <authorList>
            <person name="Gilroy R."/>
            <person name="Ravi A."/>
            <person name="Getino M."/>
            <person name="Pursley I."/>
            <person name="Horton D.L."/>
            <person name="Alikhan N.-F."/>
            <person name="Baker D."/>
            <person name="Gharbi K."/>
            <person name="Hall N."/>
            <person name="Watson M."/>
            <person name="Adriaenssens E.M."/>
            <person name="Foster-Nyarko E."/>
            <person name="Jarju S."/>
            <person name="Secka A."/>
            <person name="Antonio M."/>
            <person name="Oren A."/>
            <person name="Chaudhuri R."/>
            <person name="La Ragione R.M."/>
            <person name="Hildebrand F."/>
            <person name="Pallen M.J."/>
        </authorList>
    </citation>
    <scope>NUCLEOTIDE SEQUENCE [LARGE SCALE GENOMIC DNA]</scope>
    <source>
        <strain evidence="1 2">Sa3CUN1</strain>
    </source>
</reference>
<dbReference type="Pfam" id="PF12646">
    <property type="entry name" value="DUF3783"/>
    <property type="match status" value="1"/>
</dbReference>
<proteinExistence type="predicted"/>
<comment type="caution">
    <text evidence="1">The sequence shown here is derived from an EMBL/GenBank/DDBJ whole genome shotgun (WGS) entry which is preliminary data.</text>
</comment>
<dbReference type="PIRSF" id="PIRSF014543">
    <property type="entry name" value="UCP014543"/>
    <property type="match status" value="1"/>
</dbReference>
<accession>A0ABR8Q5B0</accession>
<organism evidence="1 2">
    <name type="scientific">Clostridium gallinarum</name>
    <dbReference type="NCBI Taxonomy" id="2762246"/>
    <lineage>
        <taxon>Bacteria</taxon>
        <taxon>Bacillati</taxon>
        <taxon>Bacillota</taxon>
        <taxon>Clostridia</taxon>
        <taxon>Eubacteriales</taxon>
        <taxon>Clostridiaceae</taxon>
        <taxon>Clostridium</taxon>
    </lineage>
</organism>
<keyword evidence="2" id="KW-1185">Reference proteome</keyword>
<protein>
    <submittedName>
        <fullName evidence="1">DUF3783 domain-containing protein</fullName>
    </submittedName>
</protein>
<evidence type="ECO:0000313" key="1">
    <source>
        <dbReference type="EMBL" id="MBD7915580.1"/>
    </source>
</evidence>
<dbReference type="InterPro" id="IPR016621">
    <property type="entry name" value="UCP014543"/>
</dbReference>
<dbReference type="EMBL" id="JACSQZ010000037">
    <property type="protein sequence ID" value="MBD7915580.1"/>
    <property type="molecule type" value="Genomic_DNA"/>
</dbReference>
<gene>
    <name evidence="1" type="ORF">H9660_10530</name>
</gene>
<sequence length="122" mass="14027">MLSNNKCILVYNAPKEEVSVLKNQGIKVVEVSPEMAEMTITDILGGLKFETISDSLPNESVILFNDFSDEEIRSIIKDIRQRFKGGIFATVTPTSIEWKFSYLIEHLIEEREWYLKNQKGRA</sequence>
<dbReference type="Proteomes" id="UP000640335">
    <property type="component" value="Unassembled WGS sequence"/>
</dbReference>
<evidence type="ECO:0000313" key="2">
    <source>
        <dbReference type="Proteomes" id="UP000640335"/>
    </source>
</evidence>